<sequence>MATNHTLSLCSDPKYVFQSFDNLGNCYNAIGDTLGSNFTIVVETCLNDYCKNPYPGLGGCGNWHGTASLPFVVNTTKGNQTFSNNATCAGVSEGVNTDIGGPGVFVSYLMQLGIVFYFWIFLRTFRLFPLLIFFCTRRKQPRKTTPPTNRTKGNVIPKIRHYFTQHDRITRVILVEFQEAQCFFMIASQAAILLAKKSTTIFQSNTMPSLRANNGIAGIVSSAGILPIVMGMWSLQKMHLTEPWIFFLSVTTIIVSEFALYWTHETPSVDQLSAFDYNGWPESCGGYAPPLIYCADQTEDFFLRTPLRFFWDVLNPYCLTVFGLNVILWFRPYVVKMVDIEGVCQRTFAGLGLRNFPSRVRRLLASTWGEWFKKLPSLLTCCVESLFLAAVFLECLCFALFERLKVIDFSGWGFGQIVAMTIWFPVASKYAYLILFGTEAYSQARMPESDSTDKYKEKTNKDADDVESAAPQSSDVIEHKAQDRHEAGQ</sequence>
<feature type="transmembrane region" description="Helical" evidence="2">
    <location>
        <begin position="172"/>
        <end position="195"/>
    </location>
</feature>
<proteinExistence type="predicted"/>
<dbReference type="EMBL" id="JAPQKN010000007">
    <property type="protein sequence ID" value="KAJ5152973.1"/>
    <property type="molecule type" value="Genomic_DNA"/>
</dbReference>
<gene>
    <name evidence="3" type="ORF">N7482_009451</name>
</gene>
<dbReference type="AlphaFoldDB" id="A0A9W9HMM9"/>
<keyword evidence="4" id="KW-1185">Reference proteome</keyword>
<evidence type="ECO:0000256" key="1">
    <source>
        <dbReference type="SAM" id="MobiDB-lite"/>
    </source>
</evidence>
<name>A0A9W9HMM9_9EURO</name>
<evidence type="ECO:0000256" key="2">
    <source>
        <dbReference type="SAM" id="Phobius"/>
    </source>
</evidence>
<feature type="transmembrane region" description="Helical" evidence="2">
    <location>
        <begin position="215"/>
        <end position="233"/>
    </location>
</feature>
<feature type="region of interest" description="Disordered" evidence="1">
    <location>
        <begin position="445"/>
        <end position="489"/>
    </location>
</feature>
<keyword evidence="2" id="KW-1133">Transmembrane helix</keyword>
<dbReference type="OrthoDB" id="3789824at2759"/>
<feature type="transmembrane region" description="Helical" evidence="2">
    <location>
        <begin position="309"/>
        <end position="330"/>
    </location>
</feature>
<feature type="transmembrane region" description="Helical" evidence="2">
    <location>
        <begin position="245"/>
        <end position="263"/>
    </location>
</feature>
<evidence type="ECO:0000313" key="4">
    <source>
        <dbReference type="Proteomes" id="UP001149163"/>
    </source>
</evidence>
<dbReference type="Proteomes" id="UP001149163">
    <property type="component" value="Unassembled WGS sequence"/>
</dbReference>
<keyword evidence="2" id="KW-0472">Membrane</keyword>
<keyword evidence="2" id="KW-0812">Transmembrane</keyword>
<feature type="compositionally biased region" description="Basic and acidic residues" evidence="1">
    <location>
        <begin position="476"/>
        <end position="489"/>
    </location>
</feature>
<dbReference type="RefSeq" id="XP_056539281.1">
    <property type="nucleotide sequence ID" value="XM_056691575.1"/>
</dbReference>
<evidence type="ECO:0000313" key="3">
    <source>
        <dbReference type="EMBL" id="KAJ5152973.1"/>
    </source>
</evidence>
<feature type="transmembrane region" description="Helical" evidence="2">
    <location>
        <begin position="114"/>
        <end position="134"/>
    </location>
</feature>
<dbReference type="GeneID" id="81430751"/>
<feature type="transmembrane region" description="Helical" evidence="2">
    <location>
        <begin position="378"/>
        <end position="401"/>
    </location>
</feature>
<feature type="compositionally biased region" description="Basic and acidic residues" evidence="1">
    <location>
        <begin position="447"/>
        <end position="463"/>
    </location>
</feature>
<accession>A0A9W9HMM9</accession>
<feature type="transmembrane region" description="Helical" evidence="2">
    <location>
        <begin position="413"/>
        <end position="436"/>
    </location>
</feature>
<comment type="caution">
    <text evidence="3">The sequence shown here is derived from an EMBL/GenBank/DDBJ whole genome shotgun (WGS) entry which is preliminary data.</text>
</comment>
<reference evidence="3" key="1">
    <citation type="submission" date="2022-11" db="EMBL/GenBank/DDBJ databases">
        <authorList>
            <person name="Petersen C."/>
        </authorList>
    </citation>
    <scope>NUCLEOTIDE SEQUENCE</scope>
    <source>
        <strain evidence="3">IBT 26290</strain>
    </source>
</reference>
<organism evidence="3 4">
    <name type="scientific">Penicillium canariense</name>
    <dbReference type="NCBI Taxonomy" id="189055"/>
    <lineage>
        <taxon>Eukaryota</taxon>
        <taxon>Fungi</taxon>
        <taxon>Dikarya</taxon>
        <taxon>Ascomycota</taxon>
        <taxon>Pezizomycotina</taxon>
        <taxon>Eurotiomycetes</taxon>
        <taxon>Eurotiomycetidae</taxon>
        <taxon>Eurotiales</taxon>
        <taxon>Aspergillaceae</taxon>
        <taxon>Penicillium</taxon>
    </lineage>
</organism>
<protein>
    <submittedName>
        <fullName evidence="3">Uncharacterized protein</fullName>
    </submittedName>
</protein>
<reference evidence="3" key="2">
    <citation type="journal article" date="2023" name="IMA Fungus">
        <title>Comparative genomic study of the Penicillium genus elucidates a diverse pangenome and 15 lateral gene transfer events.</title>
        <authorList>
            <person name="Petersen C."/>
            <person name="Sorensen T."/>
            <person name="Nielsen M.R."/>
            <person name="Sondergaard T.E."/>
            <person name="Sorensen J.L."/>
            <person name="Fitzpatrick D.A."/>
            <person name="Frisvad J.C."/>
            <person name="Nielsen K.L."/>
        </authorList>
    </citation>
    <scope>NUCLEOTIDE SEQUENCE</scope>
    <source>
        <strain evidence="3">IBT 26290</strain>
    </source>
</reference>